<dbReference type="RefSeq" id="WP_109646837.1">
    <property type="nucleotide sequence ID" value="NZ_QGGB01000006.1"/>
</dbReference>
<feature type="transmembrane region" description="Helical" evidence="5">
    <location>
        <begin position="7"/>
        <end position="25"/>
    </location>
</feature>
<evidence type="ECO:0000313" key="7">
    <source>
        <dbReference type="Proteomes" id="UP000245533"/>
    </source>
</evidence>
<sequence>MKSLELKIPPAIVFGLIALGMWWIASLDTGHFVDPELGRVLFWILFGIGTLFGIAGLISFYRARTSIDPHKPEKVSSLVTSGIYRLSRNPMYVGLAIILGAWAIRLGSLLSMIGVVLFVLYITRFQIIPEERVMNEKFGEEFEEYRSRVRRWL</sequence>
<comment type="caution">
    <text evidence="6">The sequence shown here is derived from an EMBL/GenBank/DDBJ whole genome shotgun (WGS) entry which is preliminary data.</text>
</comment>
<dbReference type="InterPro" id="IPR007318">
    <property type="entry name" value="Phopholipid_MeTrfase"/>
</dbReference>
<dbReference type="GO" id="GO:0032259">
    <property type="term" value="P:methylation"/>
    <property type="evidence" value="ECO:0007669"/>
    <property type="project" value="UniProtKB-KW"/>
</dbReference>
<keyword evidence="6" id="KW-0808">Transferase</keyword>
<dbReference type="Gene3D" id="1.20.120.1630">
    <property type="match status" value="1"/>
</dbReference>
<keyword evidence="2 5" id="KW-0812">Transmembrane</keyword>
<keyword evidence="6" id="KW-0489">Methyltransferase</keyword>
<accession>A0A316TQ21</accession>
<evidence type="ECO:0000256" key="3">
    <source>
        <dbReference type="ARBA" id="ARBA00022989"/>
    </source>
</evidence>
<proteinExistence type="predicted"/>
<keyword evidence="3 5" id="KW-1133">Transmembrane helix</keyword>
<feature type="transmembrane region" description="Helical" evidence="5">
    <location>
        <begin position="40"/>
        <end position="61"/>
    </location>
</feature>
<dbReference type="PANTHER" id="PTHR12714">
    <property type="entry name" value="PROTEIN-S ISOPRENYLCYSTEINE O-METHYLTRANSFERASE"/>
    <property type="match status" value="1"/>
</dbReference>
<gene>
    <name evidence="6" type="ORF">DDZ15_09415</name>
</gene>
<evidence type="ECO:0000256" key="1">
    <source>
        <dbReference type="ARBA" id="ARBA00004127"/>
    </source>
</evidence>
<keyword evidence="7" id="KW-1185">Reference proteome</keyword>
<keyword evidence="4 5" id="KW-0472">Membrane</keyword>
<dbReference type="Pfam" id="PF04191">
    <property type="entry name" value="PEMT"/>
    <property type="match status" value="1"/>
</dbReference>
<dbReference type="GO" id="GO:0008168">
    <property type="term" value="F:methyltransferase activity"/>
    <property type="evidence" value="ECO:0007669"/>
    <property type="project" value="UniProtKB-KW"/>
</dbReference>
<dbReference type="GO" id="GO:0012505">
    <property type="term" value="C:endomembrane system"/>
    <property type="evidence" value="ECO:0007669"/>
    <property type="project" value="UniProtKB-SubCell"/>
</dbReference>
<evidence type="ECO:0000313" key="6">
    <source>
        <dbReference type="EMBL" id="PWN06723.1"/>
    </source>
</evidence>
<dbReference type="Proteomes" id="UP000245533">
    <property type="component" value="Unassembled WGS sequence"/>
</dbReference>
<protein>
    <submittedName>
        <fullName evidence="6">Protein-S-isoprenylcysteine methyltransferase</fullName>
    </submittedName>
</protein>
<organism evidence="6 7">
    <name type="scientific">Rhodohalobacter mucosus</name>
    <dbReference type="NCBI Taxonomy" id="2079485"/>
    <lineage>
        <taxon>Bacteria</taxon>
        <taxon>Pseudomonadati</taxon>
        <taxon>Balneolota</taxon>
        <taxon>Balneolia</taxon>
        <taxon>Balneolales</taxon>
        <taxon>Balneolaceae</taxon>
        <taxon>Rhodohalobacter</taxon>
    </lineage>
</organism>
<dbReference type="OrthoDB" id="9809773at2"/>
<evidence type="ECO:0000256" key="4">
    <source>
        <dbReference type="ARBA" id="ARBA00023136"/>
    </source>
</evidence>
<reference evidence="6 7" key="1">
    <citation type="submission" date="2018-05" db="EMBL/GenBank/DDBJ databases">
        <title>Rhodohalobacter halophilus gen. nov., sp. nov., a moderately halophilic member of the family Balneolaceae.</title>
        <authorList>
            <person name="Liu Z.-W."/>
        </authorList>
    </citation>
    <scope>NUCLEOTIDE SEQUENCE [LARGE SCALE GENOMIC DNA]</scope>
    <source>
        <strain evidence="6 7">8A47</strain>
    </source>
</reference>
<feature type="transmembrane region" description="Helical" evidence="5">
    <location>
        <begin position="92"/>
        <end position="122"/>
    </location>
</feature>
<dbReference type="EMBL" id="QGGB01000006">
    <property type="protein sequence ID" value="PWN06723.1"/>
    <property type="molecule type" value="Genomic_DNA"/>
</dbReference>
<name>A0A316TQ21_9BACT</name>
<evidence type="ECO:0000256" key="2">
    <source>
        <dbReference type="ARBA" id="ARBA00022692"/>
    </source>
</evidence>
<evidence type="ECO:0000256" key="5">
    <source>
        <dbReference type="SAM" id="Phobius"/>
    </source>
</evidence>
<dbReference type="AlphaFoldDB" id="A0A316TQ21"/>
<dbReference type="PANTHER" id="PTHR12714:SF24">
    <property type="entry name" value="SLR1182 PROTEIN"/>
    <property type="match status" value="1"/>
</dbReference>
<comment type="subcellular location">
    <subcellularLocation>
        <location evidence="1">Endomembrane system</location>
        <topology evidence="1">Multi-pass membrane protein</topology>
    </subcellularLocation>
</comment>